<dbReference type="InterPro" id="IPR019405">
    <property type="entry name" value="Lactonase_7-beta_prop"/>
</dbReference>
<dbReference type="Pfam" id="PF10282">
    <property type="entry name" value="Lactonase"/>
    <property type="match status" value="3"/>
</dbReference>
<organism evidence="4 5">
    <name type="scientific">Actinomadura barringtoniae</name>
    <dbReference type="NCBI Taxonomy" id="1427535"/>
    <lineage>
        <taxon>Bacteria</taxon>
        <taxon>Bacillati</taxon>
        <taxon>Actinomycetota</taxon>
        <taxon>Actinomycetes</taxon>
        <taxon>Streptosporangiales</taxon>
        <taxon>Thermomonosporaceae</taxon>
        <taxon>Actinomadura</taxon>
    </lineage>
</organism>
<comment type="similarity">
    <text evidence="1">Belongs to the cycloisomerase 2 family.</text>
</comment>
<comment type="caution">
    <text evidence="4">The sequence shown here is derived from an EMBL/GenBank/DDBJ whole genome shotgun (WGS) entry which is preliminary data.</text>
</comment>
<reference evidence="4" key="1">
    <citation type="submission" date="2021-03" db="EMBL/GenBank/DDBJ databases">
        <authorList>
            <person name="Kanchanasin P."/>
            <person name="Saeng-In P."/>
            <person name="Phongsopitanun W."/>
            <person name="Yuki M."/>
            <person name="Kudo T."/>
            <person name="Ohkuma M."/>
            <person name="Tanasupawat S."/>
        </authorList>
    </citation>
    <scope>NUCLEOTIDE SEQUENCE</scope>
    <source>
        <strain evidence="4">GKU 128</strain>
    </source>
</reference>
<dbReference type="GO" id="GO:0017057">
    <property type="term" value="F:6-phosphogluconolactonase activity"/>
    <property type="evidence" value="ECO:0007669"/>
    <property type="project" value="TreeGrafter"/>
</dbReference>
<dbReference type="Proteomes" id="UP000669179">
    <property type="component" value="Unassembled WGS sequence"/>
</dbReference>
<dbReference type="PANTHER" id="PTHR30344">
    <property type="entry name" value="6-PHOSPHOGLUCONOLACTONASE-RELATED"/>
    <property type="match status" value="1"/>
</dbReference>
<evidence type="ECO:0000313" key="5">
    <source>
        <dbReference type="Proteomes" id="UP000669179"/>
    </source>
</evidence>
<sequence>MSSVSIKAGGAVLAAALLGVPGLAPSQASADPVVPPAGGVLYVSNAGSGDVSSMAIGSRGELKLINRPVKTGGATPRGIALTTNGATAYVVNSDSDQLSVFRVGPQGALLPNPQVFPTGDEPWGATVSPNGRTLYVTNTGDGDDDDTTHGVGTISAYRIGPDGTPSKIGDFKTTADSPKQTVLSPDGRFLYLSYANADETQDSPARPITRYAVLPDGSLGPAQDVAKAEPADYGITVSPDGGLVYVTSNVAQDVRGFRVGKDGSLTPVTQSPISVRDAVGLKVTPDGQHLYVCANFDTTEVPGSGLLGFTIHADGSLTPAAESPTLTEGTSSVAITPDGRDIFSNMQDASQIVASAIGAGGALKPAPGSPFPTGGKRPLSQSLAVRPVPATTPR</sequence>
<feature type="signal peptide" evidence="3">
    <location>
        <begin position="1"/>
        <end position="30"/>
    </location>
</feature>
<dbReference type="InterPro" id="IPR050282">
    <property type="entry name" value="Cycloisomerase_2"/>
</dbReference>
<evidence type="ECO:0000256" key="2">
    <source>
        <dbReference type="SAM" id="MobiDB-lite"/>
    </source>
</evidence>
<accession>A0A939PCJ2</accession>
<dbReference type="EMBL" id="JAGEOJ010000009">
    <property type="protein sequence ID" value="MBO2450105.1"/>
    <property type="molecule type" value="Genomic_DNA"/>
</dbReference>
<dbReference type="Gene3D" id="2.130.10.10">
    <property type="entry name" value="YVTN repeat-like/Quinoprotein amine dehydrogenase"/>
    <property type="match status" value="2"/>
</dbReference>
<keyword evidence="3" id="KW-0732">Signal</keyword>
<protein>
    <submittedName>
        <fullName evidence="4">Beta-propeller fold lactonase family protein</fullName>
    </submittedName>
</protein>
<evidence type="ECO:0000256" key="3">
    <source>
        <dbReference type="SAM" id="SignalP"/>
    </source>
</evidence>
<evidence type="ECO:0000256" key="1">
    <source>
        <dbReference type="ARBA" id="ARBA00005564"/>
    </source>
</evidence>
<feature type="chain" id="PRO_5037956810" evidence="3">
    <location>
        <begin position="31"/>
        <end position="394"/>
    </location>
</feature>
<gene>
    <name evidence="4" type="ORF">J4573_23585</name>
</gene>
<feature type="region of interest" description="Disordered" evidence="2">
    <location>
        <begin position="363"/>
        <end position="394"/>
    </location>
</feature>
<dbReference type="SUPFAM" id="SSF75011">
    <property type="entry name" value="3-carboxy-cis,cis-mucoante lactonizing enzyme"/>
    <property type="match status" value="1"/>
</dbReference>
<name>A0A939PCJ2_9ACTN</name>
<evidence type="ECO:0000313" key="4">
    <source>
        <dbReference type="EMBL" id="MBO2450105.1"/>
    </source>
</evidence>
<dbReference type="InterPro" id="IPR015943">
    <property type="entry name" value="WD40/YVTN_repeat-like_dom_sf"/>
</dbReference>
<dbReference type="RefSeq" id="WP_208257971.1">
    <property type="nucleotide sequence ID" value="NZ_JAGEOJ010000009.1"/>
</dbReference>
<proteinExistence type="inferred from homology"/>
<keyword evidence="5" id="KW-1185">Reference proteome</keyword>
<dbReference type="PANTHER" id="PTHR30344:SF1">
    <property type="entry name" value="6-PHOSPHOGLUCONOLACTONASE"/>
    <property type="match status" value="1"/>
</dbReference>
<dbReference type="AlphaFoldDB" id="A0A939PCJ2"/>